<dbReference type="PANTHER" id="PTHR46106">
    <property type="entry name" value="IA-2 PROTEIN TYROSINE PHOSPHATASE, ISOFORM C"/>
    <property type="match status" value="1"/>
</dbReference>
<gene>
    <name evidence="2 4" type="primary">Ptprn2</name>
</gene>
<sequence length="118" mass="12888">MGPPLPLLLLLLLPPPLPRALPAPASARGRQLPGRLGCLFEDGLCGSLETCVNDGVFGRCQKVPVMDTYRYEVPPGALLHLKVTLQKLSRTDNMNFGNNNNKKNYSTFSCQNSVTVCF</sequence>
<protein>
    <submittedName>
        <fullName evidence="2">Ptprn2 protein</fullName>
    </submittedName>
</protein>
<reference evidence="3" key="8">
    <citation type="journal article" date="2005" name="Science">
        <title>The Transcriptional Landscape of the Mammalian Genome.</title>
        <authorList>
            <consortium name="The FANTOM Consortium"/>
            <consortium name="Riken Genome Exploration Research Group and Genome Science Group (Genome Network Project Core Group)"/>
        </authorList>
    </citation>
    <scope>NUCLEOTIDE SEQUENCE</scope>
    <source>
        <strain evidence="3">C57BL/6J</strain>
        <tissue evidence="3">Cerebellum</tissue>
    </source>
</reference>
<name>Q8C8Z6_MOUSE</name>
<evidence type="ECO:0000313" key="4">
    <source>
        <dbReference type="MGI" id="MGI:107418"/>
    </source>
</evidence>
<dbReference type="MGI" id="MGI:107418">
    <property type="gene designation" value="Ptprn2"/>
</dbReference>
<feature type="signal peptide" evidence="1">
    <location>
        <begin position="1"/>
        <end position="20"/>
    </location>
</feature>
<dbReference type="EMBL" id="BC048570">
    <property type="protein sequence ID" value="AAH48570.1"/>
    <property type="molecule type" value="mRNA"/>
</dbReference>
<dbReference type="GO" id="GO:0030141">
    <property type="term" value="C:secretory granule"/>
    <property type="evidence" value="ECO:0007669"/>
    <property type="project" value="InterPro"/>
</dbReference>
<reference evidence="3" key="2">
    <citation type="journal article" date="2000" name="Genome Res.">
        <title>Normalization and subtraction of cap-trapper-selected cDNAs to prepare full-length cDNA libraries for rapid discovery of new genes.</title>
        <authorList>
            <person name="Carninci P."/>
            <person name="Shibata Y."/>
            <person name="Hayatsu N."/>
            <person name="Sugahara Y."/>
            <person name="Shibata K."/>
            <person name="Itoh M."/>
            <person name="Konno H."/>
            <person name="Okazaki Y."/>
            <person name="Muramatsu M."/>
            <person name="Hayashizaki Y."/>
        </authorList>
    </citation>
    <scope>NUCLEOTIDE SEQUENCE</scope>
    <source>
        <strain evidence="3">C57BL/6J</strain>
        <tissue evidence="3">Cerebellum</tissue>
    </source>
</reference>
<dbReference type="AlphaFoldDB" id="Q8C8Z6"/>
<reference evidence="2" key="7">
    <citation type="journal article" date="2004" name="Genome Res.">
        <title>The status, quality, and expansion of the NIH full-length cDNA project: the Mammalian Gene Collection (MGC).</title>
        <authorList>
            <consortium name="The MGC Project Team"/>
            <person name="Gerhard D.S."/>
            <person name="Wagner L."/>
            <person name="Feingold E.A."/>
            <person name="Shenmen C.M."/>
            <person name="Grouse L.H."/>
            <person name="Schuler G."/>
            <person name="Klein S.L."/>
            <person name="Old S."/>
            <person name="Rasooly R."/>
            <person name="Good P."/>
            <person name="Guyer M."/>
            <person name="Peck A.M."/>
            <person name="Derge J.G."/>
            <person name="Lipman D."/>
            <person name="Collins F.S."/>
            <person name="Jang W."/>
            <person name="Sherry S."/>
            <person name="Feolo M."/>
            <person name="Misquitta L."/>
            <person name="Lee E."/>
            <person name="Rotmistrovsky K."/>
            <person name="Greenhut S.F."/>
            <person name="Schaefer C.F."/>
            <person name="Buetow K."/>
            <person name="Bonner T.I."/>
            <person name="Haussler D."/>
            <person name="Kent J."/>
            <person name="Kiekhaus M."/>
            <person name="Furey T."/>
            <person name="Brent M."/>
            <person name="Prange C."/>
            <person name="Schreiber K."/>
            <person name="Shapiro N."/>
            <person name="Bhat N.K."/>
            <person name="Hopkins R.F."/>
            <person name="Hsie F."/>
            <person name="Driscoll T."/>
            <person name="Soares M.B."/>
            <person name="Casavant T.L."/>
            <person name="Scheetz T.E."/>
            <person name="Brown-stein M.J."/>
            <person name="Usdin T.B."/>
            <person name="Toshiyuki S."/>
            <person name="Carninci P."/>
            <person name="Piao Y."/>
            <person name="Dudekula D.B."/>
            <person name="Ko M.S."/>
            <person name="Kawakami K."/>
            <person name="Suzuki Y."/>
            <person name="Sugano S."/>
            <person name="Gruber C.E."/>
            <person name="Smith M.R."/>
            <person name="Simmons B."/>
            <person name="Moore T."/>
            <person name="Waterman R."/>
            <person name="Johnson S.L."/>
            <person name="Ruan Y."/>
            <person name="Wei C.L."/>
            <person name="Mathavan S."/>
            <person name="Gunaratne P.H."/>
            <person name="Wu J."/>
            <person name="Garcia A.M."/>
            <person name="Hulyk S.W."/>
            <person name="Fuh E."/>
            <person name="Yuan Y."/>
            <person name="Sneed A."/>
            <person name="Kowis C."/>
            <person name="Hodgson A."/>
            <person name="Muzny D.M."/>
            <person name="McPherson J."/>
            <person name="Gibbs R.A."/>
            <person name="Fahey J."/>
            <person name="Helton E."/>
            <person name="Ketteman M."/>
            <person name="Madan A."/>
            <person name="Rodrigues S."/>
            <person name="Sanchez A."/>
            <person name="Whiting M."/>
            <person name="Madari A."/>
            <person name="Young A.C."/>
            <person name="Wetherby K.D."/>
            <person name="Granite S.J."/>
            <person name="Kwong P.N."/>
            <person name="Brinkley C.P."/>
            <person name="Pearson R.L."/>
            <person name="Bouffard G.G."/>
            <person name="Blakesly R.W."/>
            <person name="Green E.D."/>
            <person name="Dickson M.C."/>
            <person name="Rodriguez A.C."/>
            <person name="Grimwood J."/>
            <person name="Schmutz J."/>
            <person name="Myers R.M."/>
            <person name="Butterfield Y.S."/>
            <person name="Griffith M."/>
            <person name="Griffith O.L."/>
            <person name="Krzywinski M.I."/>
            <person name="Liao N."/>
            <person name="Morin R."/>
            <person name="Morrin R."/>
            <person name="Palmquist D."/>
            <person name="Petrescu A.S."/>
            <person name="Skalska U."/>
            <person name="Smailus D.E."/>
            <person name="Stott J.M."/>
            <person name="Schnerch A."/>
            <person name="Schein J.E."/>
            <person name="Jones S.J."/>
            <person name="Holt R.A."/>
            <person name="Baross A."/>
            <person name="Marra M.A."/>
            <person name="Clifton S."/>
            <person name="Makowski K.A."/>
            <person name="Bosak S."/>
            <person name="Malek J."/>
        </authorList>
    </citation>
    <scope>NUCLEOTIDE SEQUENCE [LARGE SCALE MRNA]</scope>
    <source>
        <tissue evidence="2">Testis</tissue>
    </source>
</reference>
<feature type="chain" id="PRO_5014312034" evidence="1">
    <location>
        <begin position="21"/>
        <end position="118"/>
    </location>
</feature>
<evidence type="ECO:0000256" key="1">
    <source>
        <dbReference type="SAM" id="SignalP"/>
    </source>
</evidence>
<reference evidence="3" key="5">
    <citation type="submission" date="2001-07" db="EMBL/GenBank/DDBJ databases">
        <authorList>
            <person name="Adachi J."/>
            <person name="Aizawa K."/>
            <person name="Akimura T."/>
            <person name="Arakawa T."/>
            <person name="Bono H."/>
            <person name="Carninci P."/>
            <person name="Fukuda S."/>
            <person name="Furuno M."/>
            <person name="Hanagaki T."/>
            <person name="Hara A."/>
            <person name="Hashizume W."/>
            <person name="Hayashida K."/>
            <person name="Hayatsu N."/>
            <person name="Hiramoto K."/>
            <person name="Hiraoka T."/>
            <person name="Hirozane T."/>
            <person name="Hori F."/>
            <person name="Imotani K."/>
            <person name="Ishii Y."/>
            <person name="Itoh M."/>
            <person name="Kagawa I."/>
            <person name="Kasukawa T."/>
            <person name="Katoh H."/>
            <person name="Kawai J."/>
            <person name="Kojima Y."/>
            <person name="Kondo S."/>
            <person name="Konno H."/>
            <person name="Kouda M."/>
            <person name="Koya S."/>
            <person name="Kurihara C."/>
            <person name="Matsuyama T."/>
            <person name="Miyazaki A."/>
            <person name="Murata M."/>
            <person name="Nakamura M."/>
            <person name="Nishi K."/>
            <person name="Nomura K."/>
            <person name="Numazaki R."/>
            <person name="Ohno M."/>
            <person name="Ohsato N."/>
            <person name="Okazaki Y."/>
            <person name="Saito R."/>
            <person name="Saitoh H."/>
            <person name="Sakai C."/>
            <person name="Sakai K."/>
            <person name="Sakazume N."/>
            <person name="Sano H."/>
            <person name="Sasaki D."/>
            <person name="Shibata K."/>
            <person name="Shinagawa A."/>
            <person name="Shiraki T."/>
            <person name="Sogabe Y."/>
            <person name="Tagami M."/>
            <person name="Tagawa A."/>
            <person name="Takahashi F."/>
            <person name="Takaku-Akahira S."/>
            <person name="Takeda Y."/>
            <person name="Tanaka T."/>
            <person name="Tomaru A."/>
            <person name="Toya T."/>
            <person name="Yasunishi A."/>
            <person name="Muramatsu M."/>
            <person name="Hayashizaki Y."/>
        </authorList>
    </citation>
    <scope>NUCLEOTIDE SEQUENCE</scope>
    <source>
        <strain evidence="3">C57BL/6J</strain>
        <tissue evidence="3">Cerebellum</tissue>
    </source>
</reference>
<organism evidence="3">
    <name type="scientific">Mus musculus</name>
    <name type="common">Mouse</name>
    <dbReference type="NCBI Taxonomy" id="10090"/>
    <lineage>
        <taxon>Eukaryota</taxon>
        <taxon>Metazoa</taxon>
        <taxon>Chordata</taxon>
        <taxon>Craniata</taxon>
        <taxon>Vertebrata</taxon>
        <taxon>Euteleostomi</taxon>
        <taxon>Mammalia</taxon>
        <taxon>Eutheria</taxon>
        <taxon>Euarchontoglires</taxon>
        <taxon>Glires</taxon>
        <taxon>Rodentia</taxon>
        <taxon>Myomorpha</taxon>
        <taxon>Muroidea</taxon>
        <taxon>Muridae</taxon>
        <taxon>Murinae</taxon>
        <taxon>Mus</taxon>
        <taxon>Mus</taxon>
    </lineage>
</organism>
<dbReference type="PANTHER" id="PTHR46106:SF5">
    <property type="entry name" value="RECEPTOR-TYPE TYROSINE-PROTEIN PHOSPHATASE N2"/>
    <property type="match status" value="1"/>
</dbReference>
<proteinExistence type="evidence at transcript level"/>
<reference evidence="3" key="4">
    <citation type="journal article" date="2001" name="Nature">
        <title>Functional annotation of a full-length mouse cDNA collection.</title>
        <authorList>
            <consortium name="The RIKEN Genome Exploration Research Group Phase II Team and the FANTOM Consortium"/>
        </authorList>
    </citation>
    <scope>NUCLEOTIDE SEQUENCE</scope>
    <source>
        <strain evidence="3">C57BL/6J</strain>
        <tissue evidence="3">Cerebellum</tissue>
    </source>
</reference>
<keyword evidence="1" id="KW-0732">Signal</keyword>
<reference evidence="3" key="6">
    <citation type="journal article" date="2002" name="Nature">
        <title>Analysis of the mouse transcriptome based on functional annotation of 60,770 full-length cDNAs.</title>
        <authorList>
            <consortium name="The FANTOM Consortium and the RIKEN Genome Exploration Research Group Phase I and II Team"/>
        </authorList>
    </citation>
    <scope>NUCLEOTIDE SEQUENCE</scope>
    <source>
        <strain evidence="3">C57BL/6J</strain>
        <tissue evidence="3">Cerebellum</tissue>
    </source>
</reference>
<dbReference type="InterPro" id="IPR033522">
    <property type="entry name" value="IA-2/IA-2_beta"/>
</dbReference>
<reference evidence="3" key="3">
    <citation type="journal article" date="2000" name="Genome Res.">
        <title>RIKEN integrated sequence analysis (RISA) system--384-format sequencing pipeline with 384 multicapillary sequencer.</title>
        <authorList>
            <person name="Shibata K."/>
            <person name="Itoh M."/>
            <person name="Aizawa K."/>
            <person name="Nagaoka S."/>
            <person name="Sasaki N."/>
            <person name="Carninci P."/>
            <person name="Konno H."/>
            <person name="Akiyama J."/>
            <person name="Nishi K."/>
            <person name="Kitsunai T."/>
            <person name="Tashiro H."/>
            <person name="Itoh M."/>
            <person name="Sumi N."/>
            <person name="Ishii Y."/>
            <person name="Nakamura S."/>
            <person name="Hazama M."/>
            <person name="Nishine T."/>
            <person name="Harada A."/>
            <person name="Yamamoto R."/>
            <person name="Matsumoto H."/>
            <person name="Sakaguchi S."/>
            <person name="Ikegami T."/>
            <person name="Kashiwagi K."/>
            <person name="Fujiwake S."/>
            <person name="Inoue K."/>
            <person name="Togawa Y."/>
            <person name="Izawa M."/>
            <person name="Ohara E."/>
            <person name="Watahiki M."/>
            <person name="Yoneda Y."/>
            <person name="Ishikawa T."/>
            <person name="Ozawa K."/>
            <person name="Tanaka T."/>
            <person name="Matsuura S."/>
            <person name="Kawai J."/>
            <person name="Okazaki Y."/>
            <person name="Muramatsu M."/>
            <person name="Inoue Y."/>
            <person name="Kira A."/>
            <person name="Hayashizaki Y."/>
        </authorList>
    </citation>
    <scope>NUCLEOTIDE SEQUENCE</scope>
    <source>
        <strain evidence="3">C57BL/6J</strain>
        <tissue evidence="3">Cerebellum</tissue>
    </source>
</reference>
<dbReference type="EMBL" id="AK043465">
    <property type="protein sequence ID" value="BAC31553.1"/>
    <property type="molecule type" value="mRNA"/>
</dbReference>
<evidence type="ECO:0000313" key="2">
    <source>
        <dbReference type="EMBL" id="AAH48570.1"/>
    </source>
</evidence>
<accession>Q8C8Z6</accession>
<reference evidence="3" key="9">
    <citation type="journal article" date="2005" name="Science">
        <title>Antisense Transcription in the Mammalian Transcriptome.</title>
        <authorList>
            <consortium name="RIKEN Genome Exploration Research Group and Genome Science Group (Genome Network Project Core Group) and the FANTOM Consortium"/>
        </authorList>
    </citation>
    <scope>NUCLEOTIDE SEQUENCE</scope>
    <source>
        <strain evidence="3">C57BL/6J</strain>
        <tissue evidence="3">Cerebellum</tissue>
    </source>
</reference>
<dbReference type="AGR" id="MGI:107418"/>
<reference evidence="3" key="1">
    <citation type="journal article" date="1999" name="Methods Enzymol.">
        <title>High-efficiency full-length cDNA cloning.</title>
        <authorList>
            <person name="Carninci P."/>
            <person name="Hayashizaki Y."/>
        </authorList>
    </citation>
    <scope>NUCLEOTIDE SEQUENCE</scope>
    <source>
        <strain evidence="3">C57BL/6J</strain>
        <tissue evidence="3">Cerebellum</tissue>
    </source>
</reference>
<evidence type="ECO:0000313" key="3">
    <source>
        <dbReference type="EMBL" id="BAC31553.1"/>
    </source>
</evidence>
<dbReference type="UCSC" id="uc007phv.2">
    <property type="organism name" value="mouse"/>
</dbReference>